<comment type="caution">
    <text evidence="2">The sequence shown here is derived from an EMBL/GenBank/DDBJ whole genome shotgun (WGS) entry which is preliminary data.</text>
</comment>
<dbReference type="InterPro" id="IPR036490">
    <property type="entry name" value="ThsB_TIR-like_sf"/>
</dbReference>
<dbReference type="SUPFAM" id="SSF52206">
    <property type="entry name" value="Hypothetical protein MTH538"/>
    <property type="match status" value="1"/>
</dbReference>
<accession>A0A3P2AAJ4</accession>
<name>A0A3P2AAJ4_9BACE</name>
<dbReference type="Pfam" id="PF08937">
    <property type="entry name" value="ThsB_TIR"/>
    <property type="match status" value="1"/>
</dbReference>
<gene>
    <name evidence="2" type="ORF">EII33_03675</name>
</gene>
<dbReference type="AlphaFoldDB" id="A0A3P2AAJ4"/>
<proteinExistence type="predicted"/>
<dbReference type="Proteomes" id="UP000279562">
    <property type="component" value="Unassembled WGS sequence"/>
</dbReference>
<evidence type="ECO:0000259" key="1">
    <source>
        <dbReference type="Pfam" id="PF08937"/>
    </source>
</evidence>
<dbReference type="Gene3D" id="3.40.50.9200">
    <property type="entry name" value="Hypothetical protein MTH538"/>
    <property type="match status" value="1"/>
</dbReference>
<feature type="domain" description="Thoeris protein ThsB TIR-like" evidence="1">
    <location>
        <begin position="8"/>
        <end position="104"/>
    </location>
</feature>
<dbReference type="RefSeq" id="WP_125238591.1">
    <property type="nucleotide sequence ID" value="NZ_RQYF01000010.1"/>
</dbReference>
<dbReference type="InterPro" id="IPR015032">
    <property type="entry name" value="ThsB__TIR-like_domain"/>
</dbReference>
<reference evidence="2 3" key="1">
    <citation type="submission" date="2018-11" db="EMBL/GenBank/DDBJ databases">
        <title>Genomes From Bacteria Associated with the Canine Oral Cavity: a Test Case for Automated Genome-Based Taxonomic Assignment.</title>
        <authorList>
            <person name="Coil D.A."/>
            <person name="Jospin G."/>
            <person name="Darling A.E."/>
            <person name="Wallis C."/>
            <person name="Davis I.J."/>
            <person name="Harris S."/>
            <person name="Eisen J.A."/>
            <person name="Holcombe L.J."/>
            <person name="O'Flynn C."/>
        </authorList>
    </citation>
    <scope>NUCLEOTIDE SEQUENCE [LARGE SCALE GENOMIC DNA]</scope>
    <source>
        <strain evidence="2 3">OH1047_COT-310</strain>
    </source>
</reference>
<dbReference type="EMBL" id="RQYF01000010">
    <property type="protein sequence ID" value="RRD92421.1"/>
    <property type="molecule type" value="Genomic_DNA"/>
</dbReference>
<keyword evidence="3" id="KW-1185">Reference proteome</keyword>
<evidence type="ECO:0000313" key="3">
    <source>
        <dbReference type="Proteomes" id="UP000279562"/>
    </source>
</evidence>
<sequence>MAKTYSVFISHSWDHVDDLKNLRNLLEKGGYFHVEFEEASPEEPINSENSAYIRRRLKEKISNSDIVLGIAGMYASYSDWMKWELDTAIAEEVPIVGVIPRGQERISKVVTDRSVEDVHWNTESIVDAIRRRAK</sequence>
<evidence type="ECO:0000313" key="2">
    <source>
        <dbReference type="EMBL" id="RRD92421.1"/>
    </source>
</evidence>
<protein>
    <recommendedName>
        <fullName evidence="1">Thoeris protein ThsB TIR-like domain-containing protein</fullName>
    </recommendedName>
</protein>
<organism evidence="2 3">
    <name type="scientific">Prevotella heparinolytica</name>
    <dbReference type="NCBI Taxonomy" id="28113"/>
    <lineage>
        <taxon>Bacteria</taxon>
        <taxon>Pseudomonadati</taxon>
        <taxon>Bacteroidota</taxon>
        <taxon>Bacteroidia</taxon>
        <taxon>Bacteroidales</taxon>
        <taxon>Bacteroidaceae</taxon>
        <taxon>Bacteroides</taxon>
    </lineage>
</organism>